<reference evidence="5" key="2">
    <citation type="journal article" date="2021" name="PeerJ">
        <title>Extensive microbial diversity within the chicken gut microbiome revealed by metagenomics and culture.</title>
        <authorList>
            <person name="Gilroy R."/>
            <person name="Ravi A."/>
            <person name="Getino M."/>
            <person name="Pursley I."/>
            <person name="Horton D.L."/>
            <person name="Alikhan N.F."/>
            <person name="Baker D."/>
            <person name="Gharbi K."/>
            <person name="Hall N."/>
            <person name="Watson M."/>
            <person name="Adriaenssens E.M."/>
            <person name="Foster-Nyarko E."/>
            <person name="Jarju S."/>
            <person name="Secka A."/>
            <person name="Antonio M."/>
            <person name="Oren A."/>
            <person name="Chaudhuri R.R."/>
            <person name="La Ragione R."/>
            <person name="Hildebrand F."/>
            <person name="Pallen M.J."/>
        </authorList>
    </citation>
    <scope>NUCLEOTIDE SEQUENCE</scope>
    <source>
        <strain evidence="5">35461</strain>
    </source>
</reference>
<dbReference type="PANTHER" id="PTHR13479:SF40">
    <property type="entry name" value="SMALL RIBOSOMAL SUBUNIT PROTEIN BS18M"/>
    <property type="match status" value="1"/>
</dbReference>
<organism evidence="5 6">
    <name type="scientific">Candidatus Spyradenecus faecavium</name>
    <dbReference type="NCBI Taxonomy" id="2840947"/>
    <lineage>
        <taxon>Bacteria</taxon>
        <taxon>Pseudomonadati</taxon>
        <taxon>Lentisphaerota</taxon>
        <taxon>Lentisphaeria</taxon>
        <taxon>Lentisphaerales</taxon>
        <taxon>Lentisphaeraceae</taxon>
        <taxon>Lentisphaeraceae incertae sedis</taxon>
        <taxon>Candidatus Spyradenecus</taxon>
    </lineage>
</organism>
<dbReference type="InterPro" id="IPR001648">
    <property type="entry name" value="Ribosomal_bS18"/>
</dbReference>
<evidence type="ECO:0000256" key="1">
    <source>
        <dbReference type="ARBA" id="ARBA00005589"/>
    </source>
</evidence>
<evidence type="ECO:0000256" key="3">
    <source>
        <dbReference type="ARBA" id="ARBA00023274"/>
    </source>
</evidence>
<dbReference type="SUPFAM" id="SSF46911">
    <property type="entry name" value="Ribosomal protein S18"/>
    <property type="match status" value="1"/>
</dbReference>
<accession>A0A9D1T2V7</accession>
<dbReference type="AlphaFoldDB" id="A0A9D1T2V7"/>
<evidence type="ECO:0000256" key="4">
    <source>
        <dbReference type="RuleBase" id="RU003910"/>
    </source>
</evidence>
<dbReference type="Gene3D" id="4.10.640.10">
    <property type="entry name" value="Ribosomal protein S18"/>
    <property type="match status" value="1"/>
</dbReference>
<dbReference type="GO" id="GO:1990904">
    <property type="term" value="C:ribonucleoprotein complex"/>
    <property type="evidence" value="ECO:0007669"/>
    <property type="project" value="UniProtKB-KW"/>
</dbReference>
<dbReference type="InterPro" id="IPR036870">
    <property type="entry name" value="Ribosomal_bS18_sf"/>
</dbReference>
<dbReference type="GO" id="GO:0006412">
    <property type="term" value="P:translation"/>
    <property type="evidence" value="ECO:0007669"/>
    <property type="project" value="InterPro"/>
</dbReference>
<gene>
    <name evidence="5" type="primary">rpsR</name>
    <name evidence="5" type="ORF">IAC79_05755</name>
</gene>
<evidence type="ECO:0000313" key="6">
    <source>
        <dbReference type="Proteomes" id="UP000886845"/>
    </source>
</evidence>
<evidence type="ECO:0000256" key="2">
    <source>
        <dbReference type="ARBA" id="ARBA00022980"/>
    </source>
</evidence>
<dbReference type="Proteomes" id="UP000886845">
    <property type="component" value="Unassembled WGS sequence"/>
</dbReference>
<name>A0A9D1T2V7_9BACT</name>
<reference evidence="5" key="1">
    <citation type="submission" date="2020-10" db="EMBL/GenBank/DDBJ databases">
        <authorList>
            <person name="Gilroy R."/>
        </authorList>
    </citation>
    <scope>NUCLEOTIDE SEQUENCE</scope>
    <source>
        <strain evidence="5">35461</strain>
    </source>
</reference>
<comment type="caution">
    <text evidence="5">The sequence shown here is derived from an EMBL/GenBank/DDBJ whole genome shotgun (WGS) entry which is preliminary data.</text>
</comment>
<dbReference type="PANTHER" id="PTHR13479">
    <property type="entry name" value="30S RIBOSOMAL PROTEIN S18"/>
    <property type="match status" value="1"/>
</dbReference>
<proteinExistence type="inferred from homology"/>
<dbReference type="NCBIfam" id="TIGR00165">
    <property type="entry name" value="S18"/>
    <property type="match status" value="1"/>
</dbReference>
<keyword evidence="3 4" id="KW-0687">Ribonucleoprotein</keyword>
<dbReference type="Pfam" id="PF01084">
    <property type="entry name" value="Ribosomal_S18"/>
    <property type="match status" value="1"/>
</dbReference>
<evidence type="ECO:0000313" key="5">
    <source>
        <dbReference type="EMBL" id="HIV09597.1"/>
    </source>
</evidence>
<dbReference type="GO" id="GO:0070181">
    <property type="term" value="F:small ribosomal subunit rRNA binding"/>
    <property type="evidence" value="ECO:0007669"/>
    <property type="project" value="TreeGrafter"/>
</dbReference>
<protein>
    <submittedName>
        <fullName evidence="5">30S ribosomal protein S18</fullName>
    </submittedName>
</protein>
<comment type="similarity">
    <text evidence="1 4">Belongs to the bacterial ribosomal protein bS18 family.</text>
</comment>
<dbReference type="PRINTS" id="PR00974">
    <property type="entry name" value="RIBOSOMALS18"/>
</dbReference>
<dbReference type="GO" id="GO:0005840">
    <property type="term" value="C:ribosome"/>
    <property type="evidence" value="ECO:0007669"/>
    <property type="project" value="UniProtKB-KW"/>
</dbReference>
<sequence length="78" mass="8897">MKPKRPGTRKPKADILPRKRQAALEPTELVDINDVELLRRFVTEYGKIIPARVTGVTALQQRHIKKGIRRARNMGLLA</sequence>
<dbReference type="GO" id="GO:0003735">
    <property type="term" value="F:structural constituent of ribosome"/>
    <property type="evidence" value="ECO:0007669"/>
    <property type="project" value="InterPro"/>
</dbReference>
<keyword evidence="2 4" id="KW-0689">Ribosomal protein</keyword>
<dbReference type="EMBL" id="DVOR01000185">
    <property type="protein sequence ID" value="HIV09597.1"/>
    <property type="molecule type" value="Genomic_DNA"/>
</dbReference>